<protein>
    <submittedName>
        <fullName evidence="8">ABC transporter ATP-binding protein</fullName>
    </submittedName>
</protein>
<dbReference type="GO" id="GO:0005524">
    <property type="term" value="F:ATP binding"/>
    <property type="evidence" value="ECO:0007669"/>
    <property type="project" value="UniProtKB-KW"/>
</dbReference>
<dbReference type="InterPro" id="IPR003439">
    <property type="entry name" value="ABC_transporter-like_ATP-bd"/>
</dbReference>
<evidence type="ECO:0000313" key="8">
    <source>
        <dbReference type="EMBL" id="GEP69176.1"/>
    </source>
</evidence>
<keyword evidence="5" id="KW-0046">Antibiotic resistance</keyword>
<dbReference type="InterPro" id="IPR027417">
    <property type="entry name" value="P-loop_NTPase"/>
</dbReference>
<evidence type="ECO:0000313" key="9">
    <source>
        <dbReference type="Proteomes" id="UP000321798"/>
    </source>
</evidence>
<evidence type="ECO:0000256" key="5">
    <source>
        <dbReference type="ARBA" id="ARBA00023251"/>
    </source>
</evidence>
<dbReference type="SMART" id="SM00382">
    <property type="entry name" value="AAA"/>
    <property type="match status" value="1"/>
</dbReference>
<dbReference type="EMBL" id="BKAL01000006">
    <property type="protein sequence ID" value="GEP69176.1"/>
    <property type="molecule type" value="Genomic_DNA"/>
</dbReference>
<dbReference type="InterPro" id="IPR017871">
    <property type="entry name" value="ABC_transporter-like_CS"/>
</dbReference>
<gene>
    <name evidence="8" type="ORF">CSO01_18910</name>
</gene>
<evidence type="ECO:0000256" key="6">
    <source>
        <dbReference type="SAM" id="MobiDB-lite"/>
    </source>
</evidence>
<dbReference type="InterPro" id="IPR003593">
    <property type="entry name" value="AAA+_ATPase"/>
</dbReference>
<evidence type="ECO:0000256" key="1">
    <source>
        <dbReference type="ARBA" id="ARBA00004202"/>
    </source>
</evidence>
<dbReference type="PROSITE" id="PS00211">
    <property type="entry name" value="ABC_TRANSPORTER_1"/>
    <property type="match status" value="1"/>
</dbReference>
<dbReference type="Proteomes" id="UP000321798">
    <property type="component" value="Unassembled WGS sequence"/>
</dbReference>
<evidence type="ECO:0000256" key="3">
    <source>
        <dbReference type="ARBA" id="ARBA00022741"/>
    </source>
</evidence>
<dbReference type="GO" id="GO:0046677">
    <property type="term" value="P:response to antibiotic"/>
    <property type="evidence" value="ECO:0007669"/>
    <property type="project" value="UniProtKB-KW"/>
</dbReference>
<name>A0A512PDE3_9CELL</name>
<comment type="subcellular location">
    <subcellularLocation>
        <location evidence="1">Cell membrane</location>
        <topology evidence="1">Peripheral membrane protein</topology>
    </subcellularLocation>
</comment>
<keyword evidence="4 8" id="KW-0067">ATP-binding</keyword>
<evidence type="ECO:0000256" key="2">
    <source>
        <dbReference type="ARBA" id="ARBA00022448"/>
    </source>
</evidence>
<sequence length="337" mass="35260">MITTTAARDAAPDVSTAAGERPGTLALELRGLHKSFGAVRAVDGLDLAVRPGEIVAFLGPNGAGKTTTIDMLLGLARPDAGTVQVYGRSPAQAIAQGRVSAVLQTGGLLKDLTVAETVRLTASFFPRSRPVAEVLDRAGIGDLGGRRVGACSGGQQQRLRFAMALLPDPDLLVLDEPTTGMDVEGRREFWAAIRADAARGRTIVFATHYLEEADAYADRVVLVRHGRVVADGTSAEVKNLAAGRIVSATLPGARPEVLAAIDGVDRAEVRGDRVLLHTSDSDTVARHLLTRTQAVDLEIAGLGLEDAFIALTSDTGDPRPSGTHPTNPSTLTTGSIR</sequence>
<dbReference type="GO" id="GO:0005886">
    <property type="term" value="C:plasma membrane"/>
    <property type="evidence" value="ECO:0007669"/>
    <property type="project" value="UniProtKB-SubCell"/>
</dbReference>
<comment type="caution">
    <text evidence="8">The sequence shown here is derived from an EMBL/GenBank/DDBJ whole genome shotgun (WGS) entry which is preliminary data.</text>
</comment>
<dbReference type="CDD" id="cd03230">
    <property type="entry name" value="ABC_DR_subfamily_A"/>
    <property type="match status" value="1"/>
</dbReference>
<dbReference type="InterPro" id="IPR050763">
    <property type="entry name" value="ABC_transporter_ATP-binding"/>
</dbReference>
<dbReference type="AlphaFoldDB" id="A0A512PDE3"/>
<dbReference type="GO" id="GO:0016887">
    <property type="term" value="F:ATP hydrolysis activity"/>
    <property type="evidence" value="ECO:0007669"/>
    <property type="project" value="InterPro"/>
</dbReference>
<feature type="region of interest" description="Disordered" evidence="6">
    <location>
        <begin position="313"/>
        <end position="337"/>
    </location>
</feature>
<dbReference type="RefSeq" id="WP_146952931.1">
    <property type="nucleotide sequence ID" value="NZ_BAABBJ010000006.1"/>
</dbReference>
<evidence type="ECO:0000259" key="7">
    <source>
        <dbReference type="PROSITE" id="PS50893"/>
    </source>
</evidence>
<dbReference type="PANTHER" id="PTHR42711:SF17">
    <property type="entry name" value="ABC TRANSPORTER ATP-BINDING PROTEIN"/>
    <property type="match status" value="1"/>
</dbReference>
<keyword evidence="2" id="KW-0813">Transport</keyword>
<feature type="compositionally biased region" description="Polar residues" evidence="6">
    <location>
        <begin position="323"/>
        <end position="337"/>
    </location>
</feature>
<dbReference type="OrthoDB" id="9804819at2"/>
<keyword evidence="3" id="KW-0547">Nucleotide-binding</keyword>
<reference evidence="8 9" key="1">
    <citation type="submission" date="2019-07" db="EMBL/GenBank/DDBJ databases">
        <title>Whole genome shotgun sequence of Cellulomonas soli NBRC 109434.</title>
        <authorList>
            <person name="Hosoyama A."/>
            <person name="Uohara A."/>
            <person name="Ohji S."/>
            <person name="Ichikawa N."/>
        </authorList>
    </citation>
    <scope>NUCLEOTIDE SEQUENCE [LARGE SCALE GENOMIC DNA]</scope>
    <source>
        <strain evidence="8 9">NBRC 109434</strain>
    </source>
</reference>
<dbReference type="Pfam" id="PF00005">
    <property type="entry name" value="ABC_tran"/>
    <property type="match status" value="1"/>
</dbReference>
<dbReference type="PROSITE" id="PS50893">
    <property type="entry name" value="ABC_TRANSPORTER_2"/>
    <property type="match status" value="1"/>
</dbReference>
<dbReference type="PANTHER" id="PTHR42711">
    <property type="entry name" value="ABC TRANSPORTER ATP-BINDING PROTEIN"/>
    <property type="match status" value="1"/>
</dbReference>
<evidence type="ECO:0000256" key="4">
    <source>
        <dbReference type="ARBA" id="ARBA00022840"/>
    </source>
</evidence>
<keyword evidence="9" id="KW-1185">Reference proteome</keyword>
<proteinExistence type="predicted"/>
<feature type="domain" description="ABC transporter" evidence="7">
    <location>
        <begin position="27"/>
        <end position="250"/>
    </location>
</feature>
<dbReference type="SUPFAM" id="SSF52540">
    <property type="entry name" value="P-loop containing nucleoside triphosphate hydrolases"/>
    <property type="match status" value="1"/>
</dbReference>
<dbReference type="Gene3D" id="3.40.50.300">
    <property type="entry name" value="P-loop containing nucleotide triphosphate hydrolases"/>
    <property type="match status" value="1"/>
</dbReference>
<accession>A0A512PDE3</accession>
<organism evidence="8 9">
    <name type="scientific">Cellulomonas soli</name>
    <dbReference type="NCBI Taxonomy" id="931535"/>
    <lineage>
        <taxon>Bacteria</taxon>
        <taxon>Bacillati</taxon>
        <taxon>Actinomycetota</taxon>
        <taxon>Actinomycetes</taxon>
        <taxon>Micrococcales</taxon>
        <taxon>Cellulomonadaceae</taxon>
        <taxon>Cellulomonas</taxon>
    </lineage>
</organism>